<evidence type="ECO:0000313" key="4">
    <source>
        <dbReference type="Proteomes" id="UP000233837"/>
    </source>
</evidence>
<sequence length="203" mass="22570">MPRSSVTSNPTEGMSSKEVRLRSCHFCRFQDWIFISVRVSAQSPDGDVIDCVPSHLQLAFDHPRLKGEKLPDLPERPKGNGVSGEVEVEVEVQRWRSSGEECPEGTIAVRRTMEKDILRASSIRSFGRKPAVIVRRDSTGSGHEVQGLQSEDLSVEFCSSLFCSLGRLSFVAGAAIVYDLLDAFCLCSVVLYVNYSIRCCFFL</sequence>
<gene>
    <name evidence="3" type="ORF">MA16_Dca018344</name>
</gene>
<keyword evidence="4" id="KW-1185">Reference proteome</keyword>
<feature type="domain" description="Neprosin activation peptide" evidence="2">
    <location>
        <begin position="41"/>
        <end position="143"/>
    </location>
</feature>
<dbReference type="InterPro" id="IPR053168">
    <property type="entry name" value="Glutamic_endopeptidase"/>
</dbReference>
<dbReference type="InterPro" id="IPR025521">
    <property type="entry name" value="Neprosin_propep"/>
</dbReference>
<dbReference type="PANTHER" id="PTHR31589:SF57">
    <property type="entry name" value="OS06G0474500 PROTEIN"/>
    <property type="match status" value="1"/>
</dbReference>
<dbReference type="Pfam" id="PF14365">
    <property type="entry name" value="Neprosin_AP"/>
    <property type="match status" value="1"/>
</dbReference>
<dbReference type="EMBL" id="KZ503163">
    <property type="protein sequence ID" value="PKU67836.1"/>
    <property type="molecule type" value="Genomic_DNA"/>
</dbReference>
<keyword evidence="1" id="KW-0472">Membrane</keyword>
<dbReference type="PANTHER" id="PTHR31589">
    <property type="entry name" value="PROTEIN, PUTATIVE (DUF239)-RELATED-RELATED"/>
    <property type="match status" value="1"/>
</dbReference>
<keyword evidence="1" id="KW-0812">Transmembrane</keyword>
<feature type="transmembrane region" description="Helical" evidence="1">
    <location>
        <begin position="168"/>
        <end position="193"/>
    </location>
</feature>
<protein>
    <recommendedName>
        <fullName evidence="2">Neprosin activation peptide domain-containing protein</fullName>
    </recommendedName>
</protein>
<keyword evidence="1" id="KW-1133">Transmembrane helix</keyword>
<dbReference type="Proteomes" id="UP000233837">
    <property type="component" value="Unassembled WGS sequence"/>
</dbReference>
<proteinExistence type="predicted"/>
<dbReference type="AlphaFoldDB" id="A0A2I0VWQ1"/>
<evidence type="ECO:0000256" key="1">
    <source>
        <dbReference type="SAM" id="Phobius"/>
    </source>
</evidence>
<reference evidence="3 4" key="2">
    <citation type="journal article" date="2017" name="Nature">
        <title>The Apostasia genome and the evolution of orchids.</title>
        <authorList>
            <person name="Zhang G.Q."/>
            <person name="Liu K.W."/>
            <person name="Li Z."/>
            <person name="Lohaus R."/>
            <person name="Hsiao Y.Y."/>
            <person name="Niu S.C."/>
            <person name="Wang J.Y."/>
            <person name="Lin Y.C."/>
            <person name="Xu Q."/>
            <person name="Chen L.J."/>
            <person name="Yoshida K."/>
            <person name="Fujiwara S."/>
            <person name="Wang Z.W."/>
            <person name="Zhang Y.Q."/>
            <person name="Mitsuda N."/>
            <person name="Wang M."/>
            <person name="Liu G.H."/>
            <person name="Pecoraro L."/>
            <person name="Huang H.X."/>
            <person name="Xiao X.J."/>
            <person name="Lin M."/>
            <person name="Wu X.Y."/>
            <person name="Wu W.L."/>
            <person name="Chen Y.Y."/>
            <person name="Chang S.B."/>
            <person name="Sakamoto S."/>
            <person name="Ohme-Takagi M."/>
            <person name="Yagi M."/>
            <person name="Zeng S.J."/>
            <person name="Shen C.Y."/>
            <person name="Yeh C.M."/>
            <person name="Luo Y.B."/>
            <person name="Tsai W.C."/>
            <person name="Van de Peer Y."/>
            <person name="Liu Z.J."/>
        </authorList>
    </citation>
    <scope>NUCLEOTIDE SEQUENCE [LARGE SCALE GENOMIC DNA]</scope>
    <source>
        <tissue evidence="3">The whole plant</tissue>
    </source>
</reference>
<evidence type="ECO:0000313" key="3">
    <source>
        <dbReference type="EMBL" id="PKU67836.1"/>
    </source>
</evidence>
<organism evidence="3 4">
    <name type="scientific">Dendrobium catenatum</name>
    <dbReference type="NCBI Taxonomy" id="906689"/>
    <lineage>
        <taxon>Eukaryota</taxon>
        <taxon>Viridiplantae</taxon>
        <taxon>Streptophyta</taxon>
        <taxon>Embryophyta</taxon>
        <taxon>Tracheophyta</taxon>
        <taxon>Spermatophyta</taxon>
        <taxon>Magnoliopsida</taxon>
        <taxon>Liliopsida</taxon>
        <taxon>Asparagales</taxon>
        <taxon>Orchidaceae</taxon>
        <taxon>Epidendroideae</taxon>
        <taxon>Malaxideae</taxon>
        <taxon>Dendrobiinae</taxon>
        <taxon>Dendrobium</taxon>
    </lineage>
</organism>
<reference evidence="3 4" key="1">
    <citation type="journal article" date="2016" name="Sci. Rep.">
        <title>The Dendrobium catenatum Lindl. genome sequence provides insights into polysaccharide synthase, floral development and adaptive evolution.</title>
        <authorList>
            <person name="Zhang G.Q."/>
            <person name="Xu Q."/>
            <person name="Bian C."/>
            <person name="Tsai W.C."/>
            <person name="Yeh C.M."/>
            <person name="Liu K.W."/>
            <person name="Yoshida K."/>
            <person name="Zhang L.S."/>
            <person name="Chang S.B."/>
            <person name="Chen F."/>
            <person name="Shi Y."/>
            <person name="Su Y.Y."/>
            <person name="Zhang Y.Q."/>
            <person name="Chen L.J."/>
            <person name="Yin Y."/>
            <person name="Lin M."/>
            <person name="Huang H."/>
            <person name="Deng H."/>
            <person name="Wang Z.W."/>
            <person name="Zhu S.L."/>
            <person name="Zhao X."/>
            <person name="Deng C."/>
            <person name="Niu S.C."/>
            <person name="Huang J."/>
            <person name="Wang M."/>
            <person name="Liu G.H."/>
            <person name="Yang H.J."/>
            <person name="Xiao X.J."/>
            <person name="Hsiao Y.Y."/>
            <person name="Wu W.L."/>
            <person name="Chen Y.Y."/>
            <person name="Mitsuda N."/>
            <person name="Ohme-Takagi M."/>
            <person name="Luo Y.B."/>
            <person name="Van de Peer Y."/>
            <person name="Liu Z.J."/>
        </authorList>
    </citation>
    <scope>NUCLEOTIDE SEQUENCE [LARGE SCALE GENOMIC DNA]</scope>
    <source>
        <tissue evidence="3">The whole plant</tissue>
    </source>
</reference>
<accession>A0A2I0VWQ1</accession>
<evidence type="ECO:0000259" key="2">
    <source>
        <dbReference type="Pfam" id="PF14365"/>
    </source>
</evidence>
<name>A0A2I0VWQ1_9ASPA</name>